<dbReference type="PROSITE" id="PS50936">
    <property type="entry name" value="ENGC_GTPASE"/>
    <property type="match status" value="1"/>
</dbReference>
<dbReference type="Proteomes" id="UP000017184">
    <property type="component" value="Chromosome"/>
</dbReference>
<feature type="binding site" evidence="3">
    <location>
        <position position="242"/>
    </location>
    <ligand>
        <name>Zn(2+)</name>
        <dbReference type="ChEBI" id="CHEBI:29105"/>
    </ligand>
</feature>
<keyword evidence="7" id="KW-1185">Reference proteome</keyword>
<keyword evidence="3" id="KW-0862">Zinc</keyword>
<dbReference type="GO" id="GO:0046872">
    <property type="term" value="F:metal ion binding"/>
    <property type="evidence" value="ECO:0007669"/>
    <property type="project" value="UniProtKB-KW"/>
</dbReference>
<dbReference type="GO" id="GO:0005737">
    <property type="term" value="C:cytoplasm"/>
    <property type="evidence" value="ECO:0007669"/>
    <property type="project" value="UniProtKB-SubCell"/>
</dbReference>
<dbReference type="HAMAP" id="MF_01820">
    <property type="entry name" value="GTPase_RsgA"/>
    <property type="match status" value="1"/>
</dbReference>
<keyword evidence="3" id="KW-0479">Metal-binding</keyword>
<evidence type="ECO:0000256" key="1">
    <source>
        <dbReference type="ARBA" id="ARBA00022741"/>
    </source>
</evidence>
<keyword evidence="3" id="KW-0694">RNA-binding</keyword>
<feature type="binding site" evidence="3">
    <location>
        <position position="237"/>
    </location>
    <ligand>
        <name>Zn(2+)</name>
        <dbReference type="ChEBI" id="CHEBI:29105"/>
    </ligand>
</feature>
<accession>U5N8R0</accession>
<dbReference type="EC" id="3.6.1.-" evidence="3"/>
<dbReference type="InterPro" id="IPR027417">
    <property type="entry name" value="P-loop_NTPase"/>
</dbReference>
<feature type="binding site" evidence="3">
    <location>
        <position position="244"/>
    </location>
    <ligand>
        <name>Zn(2+)</name>
        <dbReference type="ChEBI" id="CHEBI:29105"/>
    </ligand>
</feature>
<evidence type="ECO:0000259" key="4">
    <source>
        <dbReference type="PROSITE" id="PS50936"/>
    </source>
</evidence>
<evidence type="ECO:0000256" key="3">
    <source>
        <dbReference type="HAMAP-Rule" id="MF_01820"/>
    </source>
</evidence>
<comment type="cofactor">
    <cofactor evidence="3">
        <name>Zn(2+)</name>
        <dbReference type="ChEBI" id="CHEBI:29105"/>
    </cofactor>
    <text evidence="3">Binds 1 zinc ion per subunit.</text>
</comment>
<dbReference type="GO" id="GO:0003924">
    <property type="term" value="F:GTPase activity"/>
    <property type="evidence" value="ECO:0007669"/>
    <property type="project" value="UniProtKB-UniRule"/>
</dbReference>
<keyword evidence="3" id="KW-0690">Ribosome biogenesis</keyword>
<dbReference type="GO" id="GO:0019843">
    <property type="term" value="F:rRNA binding"/>
    <property type="evidence" value="ECO:0007669"/>
    <property type="project" value="UniProtKB-KW"/>
</dbReference>
<dbReference type="STRING" id="946483.Cenrod_1832"/>
<dbReference type="Gene3D" id="1.10.40.50">
    <property type="entry name" value="Probable gtpase engc, domain 3"/>
    <property type="match status" value="1"/>
</dbReference>
<evidence type="ECO:0000259" key="5">
    <source>
        <dbReference type="PROSITE" id="PS51721"/>
    </source>
</evidence>
<organism evidence="6 7">
    <name type="scientific">Candidatus Symbiobacter mobilis CR</name>
    <dbReference type="NCBI Taxonomy" id="946483"/>
    <lineage>
        <taxon>Bacteria</taxon>
        <taxon>Pseudomonadati</taxon>
        <taxon>Pseudomonadota</taxon>
        <taxon>Betaproteobacteria</taxon>
        <taxon>Burkholderiales</taxon>
        <taxon>Comamonadaceae</taxon>
    </lineage>
</organism>
<keyword evidence="3" id="KW-0699">rRNA-binding</keyword>
<dbReference type="InterPro" id="IPR030378">
    <property type="entry name" value="G_CP_dom"/>
</dbReference>
<dbReference type="HOGENOM" id="CLU_033617_2_0_4"/>
<dbReference type="PATRIC" id="fig|946483.4.peg.1853"/>
<dbReference type="Pfam" id="PF03193">
    <property type="entry name" value="RsgA_GTPase"/>
    <property type="match status" value="1"/>
</dbReference>
<dbReference type="AlphaFoldDB" id="U5N8R0"/>
<dbReference type="Gene3D" id="3.40.50.300">
    <property type="entry name" value="P-loop containing nucleotide triphosphate hydrolases"/>
    <property type="match status" value="1"/>
</dbReference>
<dbReference type="PANTHER" id="PTHR32120">
    <property type="entry name" value="SMALL RIBOSOMAL SUBUNIT BIOGENESIS GTPASE RSGA"/>
    <property type="match status" value="1"/>
</dbReference>
<keyword evidence="2 3" id="KW-0342">GTP-binding</keyword>
<dbReference type="InterPro" id="IPR010914">
    <property type="entry name" value="RsgA_GTPase_dom"/>
</dbReference>
<comment type="function">
    <text evidence="3">One of several proteins that assist in the late maturation steps of the functional core of the 30S ribosomal subunit. Helps release RbfA from mature subunits. May play a role in the assembly of ribosomal proteins into the subunit. Circularly permuted GTPase that catalyzes slow GTP hydrolysis, GTPase activity is stimulated by the 30S ribosomal subunit.</text>
</comment>
<evidence type="ECO:0000313" key="7">
    <source>
        <dbReference type="Proteomes" id="UP000017184"/>
    </source>
</evidence>
<gene>
    <name evidence="3" type="primary">rsgA</name>
    <name evidence="6" type="ORF">Cenrod_1832</name>
</gene>
<dbReference type="InterPro" id="IPR004881">
    <property type="entry name" value="Ribosome_biogen_GTPase_RsgA"/>
</dbReference>
<evidence type="ECO:0000256" key="2">
    <source>
        <dbReference type="ARBA" id="ARBA00023134"/>
    </source>
</evidence>
<feature type="domain" description="CP-type G" evidence="5">
    <location>
        <begin position="49"/>
        <end position="213"/>
    </location>
</feature>
<dbReference type="KEGG" id="cbx:Cenrod_1832"/>
<feature type="domain" description="EngC GTPase" evidence="4">
    <location>
        <begin position="60"/>
        <end position="211"/>
    </location>
</feature>
<comment type="subunit">
    <text evidence="3">Monomer. Associates with 30S ribosomal subunit, binds 16S rRNA.</text>
</comment>
<reference evidence="6 7" key="1">
    <citation type="journal article" date="2013" name="Genome Biol.">
        <title>Genomic analysis reveals key aspects of prokaryotic symbiosis in the phototrophic consortium "Chlorochromatium aggregatum".</title>
        <authorList>
            <person name="Liu Z."/>
            <person name="Muller J."/>
            <person name="Li T."/>
            <person name="Alvey R.M."/>
            <person name="Vogl K."/>
            <person name="Frigaard N.U."/>
            <person name="Rockwell N.C."/>
            <person name="Boyd E.S."/>
            <person name="Tomsho L.P."/>
            <person name="Schuster S.C."/>
            <person name="Henke P."/>
            <person name="Rohde M."/>
            <person name="Overmann J."/>
            <person name="Bryant D.A."/>
        </authorList>
    </citation>
    <scope>NUCLEOTIDE SEQUENCE [LARGE SCALE GENOMIC DNA]</scope>
    <source>
        <strain evidence="6">CR</strain>
    </source>
</reference>
<comment type="similarity">
    <text evidence="3">Belongs to the TRAFAC class YlqF/YawG GTPase family. RsgA subfamily.</text>
</comment>
<dbReference type="EMBL" id="CP004885">
    <property type="protein sequence ID" value="AGX87916.1"/>
    <property type="molecule type" value="Genomic_DNA"/>
</dbReference>
<sequence length="285" mass="31891">MEDSDGQRRLCHPRGKQGGCVVGDRVWWLPSGDTGTIERVEPRRNSLFRQDETRTKVFAANIDAVWITLAAQPEISLLQLSRVLIAAEAQDLPCVIVLNKRDLQEPFARAWDALAPYREMGYEVLPLSTLHGNEDDRQALCQKLQGQSTLVLGPSGAGKSTLVNLLVPQARAATAALSQSVQTGRHTTTCTALYWIDAERTTALLDSPGFQEFGLRHIDASQLAGYMPDLHRHAIHCRFLDCKHLREPGCAVLAAVDRGEHPVHGARYRIYEQLYEEIVSMRRFR</sequence>
<protein>
    <recommendedName>
        <fullName evidence="3">Small ribosomal subunit biogenesis GTPase RsgA</fullName>
        <ecNumber evidence="3">3.6.1.-</ecNumber>
    </recommendedName>
</protein>
<proteinExistence type="inferred from homology"/>
<keyword evidence="1 3" id="KW-0547">Nucleotide-binding</keyword>
<dbReference type="CDD" id="cd01854">
    <property type="entry name" value="YjeQ_EngC"/>
    <property type="match status" value="1"/>
</dbReference>
<dbReference type="SUPFAM" id="SSF52540">
    <property type="entry name" value="P-loop containing nucleoside triphosphate hydrolases"/>
    <property type="match status" value="1"/>
</dbReference>
<dbReference type="GO" id="GO:0042274">
    <property type="term" value="P:ribosomal small subunit biogenesis"/>
    <property type="evidence" value="ECO:0007669"/>
    <property type="project" value="UniProtKB-UniRule"/>
</dbReference>
<feature type="binding site" evidence="3">
    <location>
        <begin position="99"/>
        <end position="102"/>
    </location>
    <ligand>
        <name>GTP</name>
        <dbReference type="ChEBI" id="CHEBI:37565"/>
    </ligand>
</feature>
<dbReference type="PANTHER" id="PTHR32120:SF11">
    <property type="entry name" value="SMALL RIBOSOMAL SUBUNIT BIOGENESIS GTPASE RSGA 1, MITOCHONDRIAL-RELATED"/>
    <property type="match status" value="1"/>
</dbReference>
<keyword evidence="3" id="KW-0963">Cytoplasm</keyword>
<name>U5N8R0_9BURK</name>
<comment type="subcellular location">
    <subcellularLocation>
        <location evidence="3">Cytoplasm</location>
    </subcellularLocation>
</comment>
<feature type="binding site" evidence="3">
    <location>
        <position position="250"/>
    </location>
    <ligand>
        <name>Zn(2+)</name>
        <dbReference type="ChEBI" id="CHEBI:29105"/>
    </ligand>
</feature>
<dbReference type="GO" id="GO:0005525">
    <property type="term" value="F:GTP binding"/>
    <property type="evidence" value="ECO:0007669"/>
    <property type="project" value="UniProtKB-UniRule"/>
</dbReference>
<dbReference type="PROSITE" id="PS51721">
    <property type="entry name" value="G_CP"/>
    <property type="match status" value="1"/>
</dbReference>
<dbReference type="NCBIfam" id="TIGR00157">
    <property type="entry name" value="ribosome small subunit-dependent GTPase A"/>
    <property type="match status" value="1"/>
</dbReference>
<dbReference type="eggNOG" id="COG1162">
    <property type="taxonomic scope" value="Bacteria"/>
</dbReference>
<evidence type="ECO:0000313" key="6">
    <source>
        <dbReference type="EMBL" id="AGX87916.1"/>
    </source>
</evidence>
<feature type="binding site" evidence="3">
    <location>
        <begin position="153"/>
        <end position="161"/>
    </location>
    <ligand>
        <name>GTP</name>
        <dbReference type="ChEBI" id="CHEBI:37565"/>
    </ligand>
</feature>
<keyword evidence="3" id="KW-0378">Hydrolase</keyword>